<sequence>EYLEEDDYDDSDHNQNVESLKDDKENSEIKDEEI</sequence>
<feature type="non-terminal residue" evidence="2">
    <location>
        <position position="1"/>
    </location>
</feature>
<evidence type="ECO:0000256" key="1">
    <source>
        <dbReference type="SAM" id="MobiDB-lite"/>
    </source>
</evidence>
<dbReference type="Proteomes" id="UP000188268">
    <property type="component" value="Unassembled WGS sequence"/>
</dbReference>
<dbReference type="AlphaFoldDB" id="A0A1R3J7X0"/>
<name>A0A1R3J7X0_COCAP</name>
<proteinExistence type="predicted"/>
<gene>
    <name evidence="2" type="ORF">CCACVL1_07260</name>
</gene>
<reference evidence="2 3" key="1">
    <citation type="submission" date="2013-09" db="EMBL/GenBank/DDBJ databases">
        <title>Corchorus capsularis genome sequencing.</title>
        <authorList>
            <person name="Alam M."/>
            <person name="Haque M.S."/>
            <person name="Islam M.S."/>
            <person name="Emdad E.M."/>
            <person name="Islam M.M."/>
            <person name="Ahmed B."/>
            <person name="Halim A."/>
            <person name="Hossen Q.M.M."/>
            <person name="Hossain M.Z."/>
            <person name="Ahmed R."/>
            <person name="Khan M.M."/>
            <person name="Islam R."/>
            <person name="Rashid M.M."/>
            <person name="Khan S.A."/>
            <person name="Rahman M.S."/>
            <person name="Alam M."/>
        </authorList>
    </citation>
    <scope>NUCLEOTIDE SEQUENCE [LARGE SCALE GENOMIC DNA]</scope>
    <source>
        <strain evidence="3">cv. CVL-1</strain>
        <tissue evidence="2">Whole seedling</tissue>
    </source>
</reference>
<evidence type="ECO:0000313" key="3">
    <source>
        <dbReference type="Proteomes" id="UP000188268"/>
    </source>
</evidence>
<feature type="region of interest" description="Disordered" evidence="1">
    <location>
        <begin position="1"/>
        <end position="34"/>
    </location>
</feature>
<feature type="compositionally biased region" description="Basic and acidic residues" evidence="1">
    <location>
        <begin position="11"/>
        <end position="34"/>
    </location>
</feature>
<evidence type="ECO:0000313" key="2">
    <source>
        <dbReference type="EMBL" id="OMO90931.1"/>
    </source>
</evidence>
<feature type="compositionally biased region" description="Acidic residues" evidence="1">
    <location>
        <begin position="1"/>
        <end position="10"/>
    </location>
</feature>
<comment type="caution">
    <text evidence="2">The sequence shown here is derived from an EMBL/GenBank/DDBJ whole genome shotgun (WGS) entry which is preliminary data.</text>
</comment>
<organism evidence="2 3">
    <name type="scientific">Corchorus capsularis</name>
    <name type="common">Jute</name>
    <dbReference type="NCBI Taxonomy" id="210143"/>
    <lineage>
        <taxon>Eukaryota</taxon>
        <taxon>Viridiplantae</taxon>
        <taxon>Streptophyta</taxon>
        <taxon>Embryophyta</taxon>
        <taxon>Tracheophyta</taxon>
        <taxon>Spermatophyta</taxon>
        <taxon>Magnoliopsida</taxon>
        <taxon>eudicotyledons</taxon>
        <taxon>Gunneridae</taxon>
        <taxon>Pentapetalae</taxon>
        <taxon>rosids</taxon>
        <taxon>malvids</taxon>
        <taxon>Malvales</taxon>
        <taxon>Malvaceae</taxon>
        <taxon>Grewioideae</taxon>
        <taxon>Apeibeae</taxon>
        <taxon>Corchorus</taxon>
    </lineage>
</organism>
<protein>
    <submittedName>
        <fullName evidence="2">Uncharacterized protein</fullName>
    </submittedName>
</protein>
<keyword evidence="3" id="KW-1185">Reference proteome</keyword>
<dbReference type="Gramene" id="OMO90931">
    <property type="protein sequence ID" value="OMO90931"/>
    <property type="gene ID" value="CCACVL1_07260"/>
</dbReference>
<accession>A0A1R3J7X0</accession>
<dbReference type="EMBL" id="AWWV01008385">
    <property type="protein sequence ID" value="OMO90931.1"/>
    <property type="molecule type" value="Genomic_DNA"/>
</dbReference>